<evidence type="ECO:0000256" key="1">
    <source>
        <dbReference type="SAM" id="MobiDB-lite"/>
    </source>
</evidence>
<proteinExistence type="predicted"/>
<dbReference type="HOGENOM" id="CLU_3007633_0_0_0"/>
<dbReference type="KEGG" id="fgi:OP10G_3775"/>
<protein>
    <submittedName>
        <fullName evidence="2">Uncharacterized protein</fullName>
    </submittedName>
</protein>
<sequence>MVATAKAPCFLVRNEVIETRDTIAGDGKGSRREGGQSKGKNDLSHIRFLGGVSEIG</sequence>
<keyword evidence="3" id="KW-1185">Reference proteome</keyword>
<dbReference type="Proteomes" id="UP000027982">
    <property type="component" value="Chromosome"/>
</dbReference>
<name>A0A068NUE6_FIMGI</name>
<organism evidence="2 3">
    <name type="scientific">Fimbriimonas ginsengisoli Gsoil 348</name>
    <dbReference type="NCBI Taxonomy" id="661478"/>
    <lineage>
        <taxon>Bacteria</taxon>
        <taxon>Bacillati</taxon>
        <taxon>Armatimonadota</taxon>
        <taxon>Fimbriimonadia</taxon>
        <taxon>Fimbriimonadales</taxon>
        <taxon>Fimbriimonadaceae</taxon>
        <taxon>Fimbriimonas</taxon>
    </lineage>
</organism>
<reference evidence="2 3" key="1">
    <citation type="journal article" date="2014" name="PLoS ONE">
        <title>The first complete genome sequence of the class fimbriimonadia in the phylum armatimonadetes.</title>
        <authorList>
            <person name="Hu Z.Y."/>
            <person name="Wang Y.Z."/>
            <person name="Im W.T."/>
            <person name="Wang S.Y."/>
            <person name="Zhao G.P."/>
            <person name="Zheng H.J."/>
            <person name="Quan Z.X."/>
        </authorList>
    </citation>
    <scope>NUCLEOTIDE SEQUENCE [LARGE SCALE GENOMIC DNA]</scope>
    <source>
        <strain evidence="2">Gsoil 348</strain>
    </source>
</reference>
<gene>
    <name evidence="2" type="ORF">OP10G_3775</name>
</gene>
<evidence type="ECO:0000313" key="3">
    <source>
        <dbReference type="Proteomes" id="UP000027982"/>
    </source>
</evidence>
<accession>A0A068NUE6</accession>
<feature type="region of interest" description="Disordered" evidence="1">
    <location>
        <begin position="21"/>
        <end position="43"/>
    </location>
</feature>
<evidence type="ECO:0000313" key="2">
    <source>
        <dbReference type="EMBL" id="AIE87143.1"/>
    </source>
</evidence>
<dbReference type="AlphaFoldDB" id="A0A068NUE6"/>
<dbReference type="EMBL" id="CP007139">
    <property type="protein sequence ID" value="AIE87143.1"/>
    <property type="molecule type" value="Genomic_DNA"/>
</dbReference>